<evidence type="ECO:0008006" key="4">
    <source>
        <dbReference type="Google" id="ProtNLM"/>
    </source>
</evidence>
<dbReference type="EMBL" id="BGPR01012859">
    <property type="protein sequence ID" value="GBN58045.1"/>
    <property type="molecule type" value="Genomic_DNA"/>
</dbReference>
<proteinExistence type="predicted"/>
<evidence type="ECO:0000313" key="2">
    <source>
        <dbReference type="EMBL" id="GBN58045.1"/>
    </source>
</evidence>
<organism evidence="2 3">
    <name type="scientific">Araneus ventricosus</name>
    <name type="common">Orbweaver spider</name>
    <name type="synonym">Epeira ventricosa</name>
    <dbReference type="NCBI Taxonomy" id="182803"/>
    <lineage>
        <taxon>Eukaryota</taxon>
        <taxon>Metazoa</taxon>
        <taxon>Ecdysozoa</taxon>
        <taxon>Arthropoda</taxon>
        <taxon>Chelicerata</taxon>
        <taxon>Arachnida</taxon>
        <taxon>Araneae</taxon>
        <taxon>Araneomorphae</taxon>
        <taxon>Entelegynae</taxon>
        <taxon>Araneoidea</taxon>
        <taxon>Araneidae</taxon>
        <taxon>Araneus</taxon>
    </lineage>
</organism>
<sequence length="463" mass="52818">MGKKKGATASGEGSEATPPGLDKYANELQRMIDRLNPADYADDMGNDILEWFEELETFSSAAVKAGVTYGKTLRNKLVKDHLETLLPIFIKFTAKINQRDADIFDLKNSMTDLDDSLLRAKVWTLERENADLRAKLAVNNDVSSALQELLPRIEEFNRNNTVALKEELPQIIKQIACEDLGNTVKSANSEFVEEFNNLSLRPPFSKPEGVLLIKPKDDAFRNHDSNKKIFLDVLQENSPEARLRGLGKLYGGGVKLIAASIEDVQAIKETFLDKCDKDLIDKFDLVIPDRRPPQIILYNVEKEVDQSALKLGLLAKNIMLADGNNKPHFKVEFSIPARNRSYNHWVISVNPKKYREIIAKEGLYFQFSRLLLKDFVSPRQCRRCFAFGHTTRNCDPKTEQRCDRCGDVRGSRHQCRGLYCLNCAESNKKFRTNFRTEHSCLDPNCKSMIKQKDLIKKRTDYGY</sequence>
<evidence type="ECO:0000313" key="3">
    <source>
        <dbReference type="Proteomes" id="UP000499080"/>
    </source>
</evidence>
<reference evidence="2 3" key="1">
    <citation type="journal article" date="2019" name="Sci. Rep.">
        <title>Orb-weaving spider Araneus ventricosus genome elucidates the spidroin gene catalogue.</title>
        <authorList>
            <person name="Kono N."/>
            <person name="Nakamura H."/>
            <person name="Ohtoshi R."/>
            <person name="Moran D.A.P."/>
            <person name="Shinohara A."/>
            <person name="Yoshida Y."/>
            <person name="Fujiwara M."/>
            <person name="Mori M."/>
            <person name="Tomita M."/>
            <person name="Arakawa K."/>
        </authorList>
    </citation>
    <scope>NUCLEOTIDE SEQUENCE [LARGE SCALE GENOMIC DNA]</scope>
</reference>
<evidence type="ECO:0000256" key="1">
    <source>
        <dbReference type="SAM" id="MobiDB-lite"/>
    </source>
</evidence>
<name>A0A4Y2Q1L2_ARAVE</name>
<accession>A0A4Y2Q1L2</accession>
<keyword evidence="3" id="KW-1185">Reference proteome</keyword>
<comment type="caution">
    <text evidence="2">The sequence shown here is derived from an EMBL/GenBank/DDBJ whole genome shotgun (WGS) entry which is preliminary data.</text>
</comment>
<dbReference type="OrthoDB" id="6505565at2759"/>
<gene>
    <name evidence="2" type="ORF">AVEN_79732_1</name>
</gene>
<dbReference type="Proteomes" id="UP000499080">
    <property type="component" value="Unassembled WGS sequence"/>
</dbReference>
<dbReference type="AlphaFoldDB" id="A0A4Y2Q1L2"/>
<protein>
    <recommendedName>
        <fullName evidence="4">CCHC-type domain-containing protein</fullName>
    </recommendedName>
</protein>
<feature type="region of interest" description="Disordered" evidence="1">
    <location>
        <begin position="1"/>
        <end position="22"/>
    </location>
</feature>